<dbReference type="InterPro" id="IPR029044">
    <property type="entry name" value="Nucleotide-diphossugar_trans"/>
</dbReference>
<dbReference type="Pfam" id="PF00535">
    <property type="entry name" value="Glycos_transf_2"/>
    <property type="match status" value="1"/>
</dbReference>
<dbReference type="GO" id="GO:0016757">
    <property type="term" value="F:glycosyltransferase activity"/>
    <property type="evidence" value="ECO:0007669"/>
    <property type="project" value="UniProtKB-KW"/>
</dbReference>
<evidence type="ECO:0000259" key="4">
    <source>
        <dbReference type="Pfam" id="PF00535"/>
    </source>
</evidence>
<organism evidence="5">
    <name type="scientific">uncultured Alphaproteobacteria bacterium</name>
    <dbReference type="NCBI Taxonomy" id="91750"/>
    <lineage>
        <taxon>Bacteria</taxon>
        <taxon>Pseudomonadati</taxon>
        <taxon>Pseudomonadota</taxon>
        <taxon>Alphaproteobacteria</taxon>
        <taxon>environmental samples</taxon>
    </lineage>
</organism>
<proteinExistence type="inferred from homology"/>
<dbReference type="InterPro" id="IPR001173">
    <property type="entry name" value="Glyco_trans_2-like"/>
</dbReference>
<reference evidence="5" key="1">
    <citation type="journal article" date="2020" name="J. ISSAAS">
        <title>Lactobacilli and other gastrointestinal microbiota of Peromyscus leucopus, reservoir host for agents of Lyme disease and other zoonoses in North America.</title>
        <authorList>
            <person name="Milovic A."/>
            <person name="Bassam K."/>
            <person name="Shao H."/>
            <person name="Chatzistamou I."/>
            <person name="Tufts D.M."/>
            <person name="Diuk-Wasser M."/>
            <person name="Barbour A.G."/>
        </authorList>
    </citation>
    <scope>NUCLEOTIDE SEQUENCE</scope>
    <source>
        <strain evidence="5">LL90</strain>
    </source>
</reference>
<gene>
    <name evidence="5" type="ORF">PlAlph_5520</name>
</gene>
<comment type="similarity">
    <text evidence="1">Belongs to the glycosyltransferase 2 family.</text>
</comment>
<keyword evidence="3" id="KW-0808">Transferase</keyword>
<accession>A0A6G8F2X8</accession>
<feature type="domain" description="Glycosyltransferase 2-like" evidence="4">
    <location>
        <begin position="46"/>
        <end position="205"/>
    </location>
</feature>
<evidence type="ECO:0000313" key="5">
    <source>
        <dbReference type="EMBL" id="QIM10660.1"/>
    </source>
</evidence>
<dbReference type="EMBL" id="MN990732">
    <property type="protein sequence ID" value="QIM10660.1"/>
    <property type="molecule type" value="Genomic_DNA"/>
</dbReference>
<name>A0A6G8F2X8_9PROT</name>
<dbReference type="SUPFAM" id="SSF53448">
    <property type="entry name" value="Nucleotide-diphospho-sugar transferases"/>
    <property type="match status" value="1"/>
</dbReference>
<dbReference type="AlphaFoldDB" id="A0A6G8F2X8"/>
<keyword evidence="2" id="KW-0328">Glycosyltransferase</keyword>
<sequence>MPLIQKKYKNTHLKTYFCGIKISTRKFIYKNKDVFPEHDERKLTLSIVVPVYNAFDELKKLIASMENANLSPQTEIIFIDDCSTDANVSIFLQTLQTKYKILKNSKNLGFIKTCNRGIKECKGDIVVLLNSDTEIPDTFEKNILNCFKSDKNIAIASPIASSSGWWDIPCSSNELISKARHIDASSAHQYPPFTPEGLCLCCRKKILRKIGLLDEIFGKGYCEEDDLVMRAIIAGYRTVLIDDLFILHKRHASFTPDGRKQLFEHNRRIFDKRYDNLQSIIRKEMKCQETVRKLTKKIDKTGGG</sequence>
<evidence type="ECO:0000256" key="1">
    <source>
        <dbReference type="ARBA" id="ARBA00006739"/>
    </source>
</evidence>
<evidence type="ECO:0000256" key="3">
    <source>
        <dbReference type="ARBA" id="ARBA00022679"/>
    </source>
</evidence>
<protein>
    <recommendedName>
        <fullName evidence="4">Glycosyltransferase 2-like domain-containing protein</fullName>
    </recommendedName>
</protein>
<dbReference type="PANTHER" id="PTHR43179:SF12">
    <property type="entry name" value="GALACTOFURANOSYLTRANSFERASE GLFT2"/>
    <property type="match status" value="1"/>
</dbReference>
<dbReference type="Gene3D" id="3.90.550.10">
    <property type="entry name" value="Spore Coat Polysaccharide Biosynthesis Protein SpsA, Chain A"/>
    <property type="match status" value="1"/>
</dbReference>
<evidence type="ECO:0000256" key="2">
    <source>
        <dbReference type="ARBA" id="ARBA00022676"/>
    </source>
</evidence>
<dbReference type="PANTHER" id="PTHR43179">
    <property type="entry name" value="RHAMNOSYLTRANSFERASE WBBL"/>
    <property type="match status" value="1"/>
</dbReference>